<name>A0A024TPB5_9STRA</name>
<proteinExistence type="predicted"/>
<protein>
    <submittedName>
        <fullName evidence="2">Uncharacterized protein</fullName>
    </submittedName>
</protein>
<gene>
    <name evidence="2" type="ORF">H310_10896</name>
</gene>
<dbReference type="VEuPathDB" id="FungiDB:H310_10896"/>
<reference evidence="2" key="1">
    <citation type="submission" date="2013-12" db="EMBL/GenBank/DDBJ databases">
        <title>The Genome Sequence of Aphanomyces invadans NJM9701.</title>
        <authorList>
            <consortium name="The Broad Institute Genomics Platform"/>
            <person name="Russ C."/>
            <person name="Tyler B."/>
            <person name="van West P."/>
            <person name="Dieguez-Uribeondo J."/>
            <person name="Young S.K."/>
            <person name="Zeng Q."/>
            <person name="Gargeya S."/>
            <person name="Fitzgerald M."/>
            <person name="Abouelleil A."/>
            <person name="Alvarado L."/>
            <person name="Chapman S.B."/>
            <person name="Gainer-Dewar J."/>
            <person name="Goldberg J."/>
            <person name="Griggs A."/>
            <person name="Gujja S."/>
            <person name="Hansen M."/>
            <person name="Howarth C."/>
            <person name="Imamovic A."/>
            <person name="Ireland A."/>
            <person name="Larimer J."/>
            <person name="McCowan C."/>
            <person name="Murphy C."/>
            <person name="Pearson M."/>
            <person name="Poon T.W."/>
            <person name="Priest M."/>
            <person name="Roberts A."/>
            <person name="Saif S."/>
            <person name="Shea T."/>
            <person name="Sykes S."/>
            <person name="Wortman J."/>
            <person name="Nusbaum C."/>
            <person name="Birren B."/>
        </authorList>
    </citation>
    <scope>NUCLEOTIDE SEQUENCE [LARGE SCALE GENOMIC DNA]</scope>
    <source>
        <strain evidence="2">NJM9701</strain>
    </source>
</reference>
<dbReference type="GeneID" id="20087946"/>
<dbReference type="OrthoDB" id="62263at2759"/>
<sequence>MSTTTFMIRRISREDDEIKQLHATAIKCKEHIQQYYAGKGGIGGGNDVLPVECHEFLPHYSREKDATPKQVVLRRRQTRQVDGPLTSAGQGESCSVGVVQK</sequence>
<evidence type="ECO:0000313" key="2">
    <source>
        <dbReference type="EMBL" id="ETV95853.1"/>
    </source>
</evidence>
<evidence type="ECO:0000256" key="1">
    <source>
        <dbReference type="SAM" id="MobiDB-lite"/>
    </source>
</evidence>
<accession>A0A024TPB5</accession>
<organism evidence="2">
    <name type="scientific">Aphanomyces invadans</name>
    <dbReference type="NCBI Taxonomy" id="157072"/>
    <lineage>
        <taxon>Eukaryota</taxon>
        <taxon>Sar</taxon>
        <taxon>Stramenopiles</taxon>
        <taxon>Oomycota</taxon>
        <taxon>Saprolegniomycetes</taxon>
        <taxon>Saprolegniales</taxon>
        <taxon>Verrucalvaceae</taxon>
        <taxon>Aphanomyces</taxon>
    </lineage>
</organism>
<dbReference type="EMBL" id="KI913979">
    <property type="protein sequence ID" value="ETV95853.1"/>
    <property type="molecule type" value="Genomic_DNA"/>
</dbReference>
<dbReference type="RefSeq" id="XP_008875605.1">
    <property type="nucleotide sequence ID" value="XM_008877383.1"/>
</dbReference>
<dbReference type="AlphaFoldDB" id="A0A024TPB5"/>
<feature type="region of interest" description="Disordered" evidence="1">
    <location>
        <begin position="79"/>
        <end position="101"/>
    </location>
</feature>